<accession>A0A8T9MUY0</accession>
<dbReference type="RefSeq" id="WP_156900785.1">
    <property type="nucleotide sequence ID" value="NZ_CP091521.1"/>
</dbReference>
<sequence>MNLIAGEAEWVFRNGESVQTDSRRVASDVYHDLSCFDLDSRIRGNDGAVFSRSSDDTLRAMCRNCCSRAL</sequence>
<organism evidence="1 2">
    <name type="scientific">Conchiformibius kuhniae</name>
    <dbReference type="NCBI Taxonomy" id="211502"/>
    <lineage>
        <taxon>Bacteria</taxon>
        <taxon>Pseudomonadati</taxon>
        <taxon>Pseudomonadota</taxon>
        <taxon>Betaproteobacteria</taxon>
        <taxon>Neisseriales</taxon>
        <taxon>Neisseriaceae</taxon>
        <taxon>Conchiformibius</taxon>
    </lineage>
</organism>
<name>A0A8T9MUY0_9NEIS</name>
<keyword evidence="2" id="KW-1185">Reference proteome</keyword>
<evidence type="ECO:0000313" key="1">
    <source>
        <dbReference type="EMBL" id="UOP05001.1"/>
    </source>
</evidence>
<reference evidence="1" key="2">
    <citation type="submission" date="2024-09" db="EMBL/GenBank/DDBJ databases">
        <authorList>
            <person name="Veyrier F.J."/>
        </authorList>
    </citation>
    <scope>NUCLEOTIDE SEQUENCE</scope>
    <source>
        <strain evidence="1">17694</strain>
    </source>
</reference>
<gene>
    <name evidence="1" type="ORF">LVJ77_01355</name>
</gene>
<evidence type="ECO:0000313" key="2">
    <source>
        <dbReference type="Proteomes" id="UP000831534"/>
    </source>
</evidence>
<dbReference type="KEGG" id="ckh:LVJ77_01355"/>
<dbReference type="Proteomes" id="UP000831534">
    <property type="component" value="Chromosome"/>
</dbReference>
<dbReference type="AlphaFoldDB" id="A0A8T9MUY0"/>
<dbReference type="EMBL" id="CP091521">
    <property type="protein sequence ID" value="UOP05001.1"/>
    <property type="molecule type" value="Genomic_DNA"/>
</dbReference>
<reference evidence="1" key="1">
    <citation type="journal article" date="2022" name="Res Sq">
        <title>Evolution of multicellular longitudinally dividing oral cavity symbionts (Neisseriaceae).</title>
        <authorList>
            <person name="Nyongesa S."/>
            <person name="Weber P."/>
            <person name="Bernet E."/>
            <person name="Pullido F."/>
            <person name="Nieckarz M."/>
            <person name="Delaby M."/>
            <person name="Nieves C."/>
            <person name="Viehboeck T."/>
            <person name="Krause N."/>
            <person name="Rivera-Millot A."/>
            <person name="Nakamura A."/>
            <person name="Vischer N."/>
            <person name="VanNieuwenhze M."/>
            <person name="Brun Y."/>
            <person name="Cava F."/>
            <person name="Bulgheresi S."/>
            <person name="Veyrier F."/>
        </authorList>
    </citation>
    <scope>NUCLEOTIDE SEQUENCE</scope>
    <source>
        <strain evidence="1">17694</strain>
    </source>
</reference>
<proteinExistence type="predicted"/>
<protein>
    <submittedName>
        <fullName evidence="1">Uncharacterized protein</fullName>
    </submittedName>
</protein>